<organism evidence="2">
    <name type="scientific">Anguilla anguilla</name>
    <name type="common">European freshwater eel</name>
    <name type="synonym">Muraena anguilla</name>
    <dbReference type="NCBI Taxonomy" id="7936"/>
    <lineage>
        <taxon>Eukaryota</taxon>
        <taxon>Metazoa</taxon>
        <taxon>Chordata</taxon>
        <taxon>Craniata</taxon>
        <taxon>Vertebrata</taxon>
        <taxon>Euteleostomi</taxon>
        <taxon>Actinopterygii</taxon>
        <taxon>Neopterygii</taxon>
        <taxon>Teleostei</taxon>
        <taxon>Anguilliformes</taxon>
        <taxon>Anguillidae</taxon>
        <taxon>Anguilla</taxon>
    </lineage>
</organism>
<protein>
    <submittedName>
        <fullName evidence="2">Uncharacterized protein</fullName>
    </submittedName>
</protein>
<name>A0A0E9W865_ANGAN</name>
<evidence type="ECO:0000256" key="1">
    <source>
        <dbReference type="SAM" id="MobiDB-lite"/>
    </source>
</evidence>
<feature type="compositionally biased region" description="Polar residues" evidence="1">
    <location>
        <begin position="18"/>
        <end position="35"/>
    </location>
</feature>
<proteinExistence type="predicted"/>
<reference evidence="2" key="1">
    <citation type="submission" date="2014-11" db="EMBL/GenBank/DDBJ databases">
        <authorList>
            <person name="Amaro Gonzalez C."/>
        </authorList>
    </citation>
    <scope>NUCLEOTIDE SEQUENCE</scope>
</reference>
<accession>A0A0E9W865</accession>
<feature type="region of interest" description="Disordered" evidence="1">
    <location>
        <begin position="18"/>
        <end position="41"/>
    </location>
</feature>
<evidence type="ECO:0000313" key="2">
    <source>
        <dbReference type="EMBL" id="JAH86557.1"/>
    </source>
</evidence>
<dbReference type="EMBL" id="GBXM01022020">
    <property type="protein sequence ID" value="JAH86557.1"/>
    <property type="molecule type" value="Transcribed_RNA"/>
</dbReference>
<dbReference type="AlphaFoldDB" id="A0A0E9W865"/>
<reference evidence="2" key="2">
    <citation type="journal article" date="2015" name="Fish Shellfish Immunol.">
        <title>Early steps in the European eel (Anguilla anguilla)-Vibrio vulnificus interaction in the gills: Role of the RtxA13 toxin.</title>
        <authorList>
            <person name="Callol A."/>
            <person name="Pajuelo D."/>
            <person name="Ebbesson L."/>
            <person name="Teles M."/>
            <person name="MacKenzie S."/>
            <person name="Amaro C."/>
        </authorList>
    </citation>
    <scope>NUCLEOTIDE SEQUENCE</scope>
</reference>
<sequence length="41" mass="4666">MTLHYKIYKITNSTSPCASYNTQDNVQDTSGPSQYKNHESI</sequence>